<evidence type="ECO:0000259" key="3">
    <source>
        <dbReference type="Pfam" id="PF00291"/>
    </source>
</evidence>
<accession>A0ABY0P1X5</accession>
<keyword evidence="2" id="KW-0663">Pyridoxal phosphate</keyword>
<comment type="cofactor">
    <cofactor evidence="1">
        <name>pyridoxal 5'-phosphate</name>
        <dbReference type="ChEBI" id="CHEBI:597326"/>
    </cofactor>
</comment>
<dbReference type="PANTHER" id="PTHR10314">
    <property type="entry name" value="CYSTATHIONINE BETA-SYNTHASE"/>
    <property type="match status" value="1"/>
</dbReference>
<dbReference type="InterPro" id="IPR050214">
    <property type="entry name" value="Cys_Synth/Cystath_Beta-Synth"/>
</dbReference>
<dbReference type="EMBL" id="FNBZ01000004">
    <property type="protein sequence ID" value="SDG60364.1"/>
    <property type="molecule type" value="Genomic_DNA"/>
</dbReference>
<dbReference type="InterPro" id="IPR036052">
    <property type="entry name" value="TrpB-like_PALP_sf"/>
</dbReference>
<dbReference type="Pfam" id="PF00291">
    <property type="entry name" value="PALP"/>
    <property type="match status" value="1"/>
</dbReference>
<protein>
    <submittedName>
        <fullName evidence="4">Threonine synthase</fullName>
    </submittedName>
</protein>
<evidence type="ECO:0000256" key="1">
    <source>
        <dbReference type="ARBA" id="ARBA00001933"/>
    </source>
</evidence>
<dbReference type="InterPro" id="IPR001926">
    <property type="entry name" value="TrpB-like_PALP"/>
</dbReference>
<feature type="domain" description="Tryptophan synthase beta chain-like PALP" evidence="3">
    <location>
        <begin position="108"/>
        <end position="404"/>
    </location>
</feature>
<evidence type="ECO:0000313" key="4">
    <source>
        <dbReference type="EMBL" id="SDG60364.1"/>
    </source>
</evidence>
<keyword evidence="5" id="KW-1185">Reference proteome</keyword>
<evidence type="ECO:0000313" key="5">
    <source>
        <dbReference type="Proteomes" id="UP000199468"/>
    </source>
</evidence>
<dbReference type="Gene3D" id="3.40.50.1100">
    <property type="match status" value="2"/>
</dbReference>
<comment type="caution">
    <text evidence="4">The sequence shown here is derived from an EMBL/GenBank/DDBJ whole genome shotgun (WGS) entry which is preliminary data.</text>
</comment>
<evidence type="ECO:0000256" key="2">
    <source>
        <dbReference type="ARBA" id="ARBA00022898"/>
    </source>
</evidence>
<sequence length="442" mass="46035">MSAFADHRPVTGSDPARQMVLPAWVGTSPSLATSLISMFDGERQPLYPQTVPFIAHAGSLAGEAFHYPYEVGYAYERLPGDLFAPRFGSGLERWSPLLPPLLPGLSCGEGATPLVKAPQAAAWAGVPELVIKDESANPTWSHKDRLSLCTVSAAAAAGAMGTIISSSGNHGASAAAYSARAGLKCIVLCDDGVSGAHARQMRAYGAAVVAMPRAARWPLLDVLSHQPGWYLIGNTAPTHTGHPFGPEGYKTIAYELFLESGRVPAAVSIPTSYGELLFGIGKGFAELKALGLTKDEPMLIAAEPEGSAAIGRLYGGGSPCTLEPGETIAHGIGSACGSFRGITALRRSRGLAIAVSDQDIADAQAALGLDGLWSEPASAAGLAALRIAARQALLPAGPVVHISTSTGLKEPHRAACEIPRISHADWPELRSILTMSYHLPLD</sequence>
<dbReference type="SUPFAM" id="SSF53686">
    <property type="entry name" value="Tryptophan synthase beta subunit-like PLP-dependent enzymes"/>
    <property type="match status" value="1"/>
</dbReference>
<name>A0ABY0P1X5_9HYPH</name>
<dbReference type="Proteomes" id="UP000199468">
    <property type="component" value="Unassembled WGS sequence"/>
</dbReference>
<reference evidence="4 5" key="1">
    <citation type="submission" date="2016-10" db="EMBL/GenBank/DDBJ databases">
        <authorList>
            <person name="Varghese N."/>
            <person name="Submissions S."/>
        </authorList>
    </citation>
    <scope>NUCLEOTIDE SEQUENCE [LARGE SCALE GENOMIC DNA]</scope>
    <source>
        <strain evidence="4 5">DSM 26672</strain>
    </source>
</reference>
<gene>
    <name evidence="4" type="ORF">SAMN05421844_104464</name>
</gene>
<proteinExistence type="predicted"/>
<organism evidence="4 5">
    <name type="scientific">Bosea robiniae</name>
    <dbReference type="NCBI Taxonomy" id="1036780"/>
    <lineage>
        <taxon>Bacteria</taxon>
        <taxon>Pseudomonadati</taxon>
        <taxon>Pseudomonadota</taxon>
        <taxon>Alphaproteobacteria</taxon>
        <taxon>Hyphomicrobiales</taxon>
        <taxon>Boseaceae</taxon>
        <taxon>Bosea</taxon>
    </lineage>
</organism>
<dbReference type="RefSeq" id="WP_170843413.1">
    <property type="nucleotide sequence ID" value="NZ_FNBZ01000004.1"/>
</dbReference>